<evidence type="ECO:0000256" key="1">
    <source>
        <dbReference type="ARBA" id="ARBA00002521"/>
    </source>
</evidence>
<proteinExistence type="inferred from homology"/>
<evidence type="ECO:0000256" key="4">
    <source>
        <dbReference type="ARBA" id="ARBA00022723"/>
    </source>
</evidence>
<dbReference type="CDD" id="cd01086">
    <property type="entry name" value="MetAP1"/>
    <property type="match status" value="1"/>
</dbReference>
<comment type="function">
    <text evidence="1 6">Removes the N-terminal methionine from nascent proteins. The N-terminal methionine is often cleaved when the second residue in the primary sequence is small and uncharged (Met-Ala-, Cys, Gly, Pro, Ser, Thr, or Val). Requires deformylation of the N(alpha)-formylated initiator methionine before it can be hydrolyzed.</text>
</comment>
<name>A0ABU5MZK8_9BACT</name>
<evidence type="ECO:0000256" key="2">
    <source>
        <dbReference type="ARBA" id="ARBA00022438"/>
    </source>
</evidence>
<feature type="binding site" evidence="6">
    <location>
        <position position="105"/>
    </location>
    <ligand>
        <name>a divalent metal cation</name>
        <dbReference type="ChEBI" id="CHEBI:60240"/>
        <label>2</label>
        <note>catalytic</note>
    </ligand>
</feature>
<evidence type="ECO:0000313" key="10">
    <source>
        <dbReference type="Proteomes" id="UP001290861"/>
    </source>
</evidence>
<feature type="domain" description="Peptidase M24" evidence="8">
    <location>
        <begin position="12"/>
        <end position="237"/>
    </location>
</feature>
<keyword evidence="3 6" id="KW-0645">Protease</keyword>
<feature type="binding site" evidence="6">
    <location>
        <position position="175"/>
    </location>
    <ligand>
        <name>substrate</name>
    </ligand>
</feature>
<gene>
    <name evidence="6 9" type="primary">map</name>
    <name evidence="9" type="ORF">P9H32_13505</name>
</gene>
<comment type="subunit">
    <text evidence="6">Monomer.</text>
</comment>
<feature type="binding site" evidence="6">
    <location>
        <position position="232"/>
    </location>
    <ligand>
        <name>a divalent metal cation</name>
        <dbReference type="ChEBI" id="CHEBI:60240"/>
        <label>2</label>
        <note>catalytic</note>
    </ligand>
</feature>
<keyword evidence="10" id="KW-1185">Reference proteome</keyword>
<dbReference type="SUPFAM" id="SSF55920">
    <property type="entry name" value="Creatinase/aminopeptidase"/>
    <property type="match status" value="1"/>
</dbReference>
<dbReference type="PRINTS" id="PR00599">
    <property type="entry name" value="MAPEPTIDASE"/>
</dbReference>
<comment type="catalytic activity">
    <reaction evidence="6 7">
        <text>Release of N-terminal amino acids, preferentially methionine, from peptides and arylamides.</text>
        <dbReference type="EC" id="3.4.11.18"/>
    </reaction>
</comment>
<sequence length="255" mass="27569">MIKIKNQQELAAMRVVARKTGTILHQVASKVAPGVTTKELDDYAAELARKQEGRCAFYGYHGFSGHICSSVNEEVVHGIPGKRVIRDGDIVSIDFGLVYGGFVGDTAITVPAGEIDPEVQRLLDVTKECLEASISKAVEGNRLGDISNACQVVAEEAGFSVVRDFVGHGIGREMHEDPQIPNYGPPGRGPVLKAGMTFAIEPMINLGVHQTKTLNDGWTVVTKDRKPSAHFEHSIAVGKERAEILTVPDTHYADL</sequence>
<feature type="binding site" evidence="6">
    <location>
        <position position="94"/>
    </location>
    <ligand>
        <name>a divalent metal cation</name>
        <dbReference type="ChEBI" id="CHEBI:60240"/>
        <label>1</label>
    </ligand>
</feature>
<feature type="binding site" evidence="6">
    <location>
        <position position="77"/>
    </location>
    <ligand>
        <name>substrate</name>
    </ligand>
</feature>
<dbReference type="EMBL" id="JARVCO010000012">
    <property type="protein sequence ID" value="MDZ8119640.1"/>
    <property type="molecule type" value="Genomic_DNA"/>
</dbReference>
<evidence type="ECO:0000313" key="9">
    <source>
        <dbReference type="EMBL" id="MDZ8119640.1"/>
    </source>
</evidence>
<evidence type="ECO:0000256" key="6">
    <source>
        <dbReference type="HAMAP-Rule" id="MF_01974"/>
    </source>
</evidence>
<feature type="binding site" evidence="6">
    <location>
        <position position="201"/>
    </location>
    <ligand>
        <name>a divalent metal cation</name>
        <dbReference type="ChEBI" id="CHEBI:60240"/>
        <label>2</label>
        <note>catalytic</note>
    </ligand>
</feature>
<dbReference type="InterPro" id="IPR000994">
    <property type="entry name" value="Pept_M24"/>
</dbReference>
<dbReference type="Pfam" id="PF00557">
    <property type="entry name" value="Peptidase_M24"/>
    <property type="match status" value="1"/>
</dbReference>
<keyword evidence="4 6" id="KW-0479">Metal-binding</keyword>
<dbReference type="NCBIfam" id="TIGR00500">
    <property type="entry name" value="met_pdase_I"/>
    <property type="match status" value="1"/>
</dbReference>
<dbReference type="PANTHER" id="PTHR43330">
    <property type="entry name" value="METHIONINE AMINOPEPTIDASE"/>
    <property type="match status" value="1"/>
</dbReference>
<comment type="cofactor">
    <cofactor evidence="6">
        <name>Co(2+)</name>
        <dbReference type="ChEBI" id="CHEBI:48828"/>
    </cofactor>
    <cofactor evidence="6">
        <name>Zn(2+)</name>
        <dbReference type="ChEBI" id="CHEBI:29105"/>
    </cofactor>
    <cofactor evidence="6">
        <name>Mn(2+)</name>
        <dbReference type="ChEBI" id="CHEBI:29035"/>
    </cofactor>
    <cofactor evidence="6">
        <name>Fe(2+)</name>
        <dbReference type="ChEBI" id="CHEBI:29033"/>
    </cofactor>
    <text evidence="6">Binds 2 divalent metal cations per subunit. Has a high-affinity and a low affinity metal-binding site. The true nature of the physiological cofactor is under debate. The enzyme is active with cobalt, zinc, manganese or divalent iron ions. Most likely, methionine aminopeptidases function as mononuclear Fe(2+)-metalloproteases under physiological conditions, and the catalytically relevant metal-binding site has been assigned to the histidine-containing high-affinity site.</text>
</comment>
<reference evidence="9 10" key="1">
    <citation type="journal article" date="2024" name="Appl. Environ. Microbiol.">
        <title>Pontiella agarivorans sp. nov., a novel marine anaerobic bacterium capable of degrading macroalgal polysaccharides and fixing nitrogen.</title>
        <authorList>
            <person name="Liu N."/>
            <person name="Kivenson V."/>
            <person name="Peng X."/>
            <person name="Cui Z."/>
            <person name="Lankiewicz T.S."/>
            <person name="Gosselin K.M."/>
            <person name="English C.J."/>
            <person name="Blair E.M."/>
            <person name="O'Malley M.A."/>
            <person name="Valentine D.L."/>
        </authorList>
    </citation>
    <scope>NUCLEOTIDE SEQUENCE [LARGE SCALE GENOMIC DNA]</scope>
    <source>
        <strain evidence="9 10">NLcol2</strain>
    </source>
</reference>
<feature type="binding site" evidence="6">
    <location>
        <position position="105"/>
    </location>
    <ligand>
        <name>a divalent metal cation</name>
        <dbReference type="ChEBI" id="CHEBI:60240"/>
        <label>1</label>
    </ligand>
</feature>
<keyword evidence="2 6" id="KW-0031">Aminopeptidase</keyword>
<evidence type="ECO:0000256" key="3">
    <source>
        <dbReference type="ARBA" id="ARBA00022670"/>
    </source>
</evidence>
<evidence type="ECO:0000259" key="8">
    <source>
        <dbReference type="Pfam" id="PF00557"/>
    </source>
</evidence>
<dbReference type="InterPro" id="IPR002467">
    <property type="entry name" value="Pept_M24A_MAP1"/>
</dbReference>
<evidence type="ECO:0000256" key="7">
    <source>
        <dbReference type="RuleBase" id="RU003653"/>
    </source>
</evidence>
<dbReference type="InterPro" id="IPR001714">
    <property type="entry name" value="Pept_M24_MAP"/>
</dbReference>
<evidence type="ECO:0000256" key="5">
    <source>
        <dbReference type="ARBA" id="ARBA00022801"/>
    </source>
</evidence>
<organism evidence="9 10">
    <name type="scientific">Pontiella agarivorans</name>
    <dbReference type="NCBI Taxonomy" id="3038953"/>
    <lineage>
        <taxon>Bacteria</taxon>
        <taxon>Pseudomonadati</taxon>
        <taxon>Kiritimatiellota</taxon>
        <taxon>Kiritimatiellia</taxon>
        <taxon>Kiritimatiellales</taxon>
        <taxon>Pontiellaceae</taxon>
        <taxon>Pontiella</taxon>
    </lineage>
</organism>
<dbReference type="EC" id="3.4.11.18" evidence="6 7"/>
<feature type="binding site" evidence="6">
    <location>
        <position position="168"/>
    </location>
    <ligand>
        <name>a divalent metal cation</name>
        <dbReference type="ChEBI" id="CHEBI:60240"/>
        <label>2</label>
        <note>catalytic</note>
    </ligand>
</feature>
<dbReference type="InterPro" id="IPR036005">
    <property type="entry name" value="Creatinase/aminopeptidase-like"/>
</dbReference>
<accession>A0ABU5MZK8</accession>
<dbReference type="Gene3D" id="3.90.230.10">
    <property type="entry name" value="Creatinase/methionine aminopeptidase superfamily"/>
    <property type="match status" value="1"/>
</dbReference>
<dbReference type="RefSeq" id="WP_322609426.1">
    <property type="nucleotide sequence ID" value="NZ_JARVCO010000012.1"/>
</dbReference>
<comment type="caution">
    <text evidence="9">The sequence shown here is derived from an EMBL/GenBank/DDBJ whole genome shotgun (WGS) entry which is preliminary data.</text>
</comment>
<keyword evidence="5 6" id="KW-0378">Hydrolase</keyword>
<protein>
    <recommendedName>
        <fullName evidence="6 7">Methionine aminopeptidase</fullName>
        <shortName evidence="6">MAP</shortName>
        <shortName evidence="6">MetAP</shortName>
        <ecNumber evidence="6 7">3.4.11.18</ecNumber>
    </recommendedName>
    <alternativeName>
        <fullName evidence="6">Peptidase M</fullName>
    </alternativeName>
</protein>
<dbReference type="PROSITE" id="PS00680">
    <property type="entry name" value="MAP_1"/>
    <property type="match status" value="1"/>
</dbReference>
<comment type="similarity">
    <text evidence="6">Belongs to the peptidase M24A family. Methionine aminopeptidase type 1 subfamily.</text>
</comment>
<dbReference type="HAMAP" id="MF_01974">
    <property type="entry name" value="MetAP_1"/>
    <property type="match status" value="1"/>
</dbReference>
<dbReference type="GO" id="GO:0004239">
    <property type="term" value="F:initiator methionyl aminopeptidase activity"/>
    <property type="evidence" value="ECO:0007669"/>
    <property type="project" value="UniProtKB-EC"/>
</dbReference>
<dbReference type="Proteomes" id="UP001290861">
    <property type="component" value="Unassembled WGS sequence"/>
</dbReference>
<dbReference type="PANTHER" id="PTHR43330:SF27">
    <property type="entry name" value="METHIONINE AMINOPEPTIDASE"/>
    <property type="match status" value="1"/>
</dbReference>
<feature type="binding site" evidence="6">
    <location>
        <position position="232"/>
    </location>
    <ligand>
        <name>a divalent metal cation</name>
        <dbReference type="ChEBI" id="CHEBI:60240"/>
        <label>1</label>
    </ligand>
</feature>